<proteinExistence type="predicted"/>
<gene>
    <name evidence="2" type="ORF">DCHRY22_LOCUS3742</name>
</gene>
<feature type="compositionally biased region" description="Basic and acidic residues" evidence="1">
    <location>
        <begin position="185"/>
        <end position="199"/>
    </location>
</feature>
<reference evidence="2" key="1">
    <citation type="submission" date="2021-09" db="EMBL/GenBank/DDBJ databases">
        <authorList>
            <person name="Martin H S."/>
        </authorList>
    </citation>
    <scope>NUCLEOTIDE SEQUENCE</scope>
</reference>
<dbReference type="OrthoDB" id="7478445at2759"/>
<comment type="caution">
    <text evidence="2">The sequence shown here is derived from an EMBL/GenBank/DDBJ whole genome shotgun (WGS) entry which is preliminary data.</text>
</comment>
<organism evidence="2 3">
    <name type="scientific">Danaus chrysippus</name>
    <name type="common">African queen</name>
    <dbReference type="NCBI Taxonomy" id="151541"/>
    <lineage>
        <taxon>Eukaryota</taxon>
        <taxon>Metazoa</taxon>
        <taxon>Ecdysozoa</taxon>
        <taxon>Arthropoda</taxon>
        <taxon>Hexapoda</taxon>
        <taxon>Insecta</taxon>
        <taxon>Pterygota</taxon>
        <taxon>Neoptera</taxon>
        <taxon>Endopterygota</taxon>
        <taxon>Lepidoptera</taxon>
        <taxon>Glossata</taxon>
        <taxon>Ditrysia</taxon>
        <taxon>Papilionoidea</taxon>
        <taxon>Nymphalidae</taxon>
        <taxon>Danainae</taxon>
        <taxon>Danaini</taxon>
        <taxon>Danaina</taxon>
        <taxon>Danaus</taxon>
        <taxon>Anosia</taxon>
    </lineage>
</organism>
<name>A0A8J2VS28_9NEOP</name>
<feature type="compositionally biased region" description="Basic and acidic residues" evidence="1">
    <location>
        <begin position="126"/>
        <end position="138"/>
    </location>
</feature>
<accession>A0A8J2VS28</accession>
<dbReference type="AlphaFoldDB" id="A0A8J2VS28"/>
<evidence type="ECO:0000313" key="2">
    <source>
        <dbReference type="EMBL" id="CAG9562401.1"/>
    </source>
</evidence>
<protein>
    <submittedName>
        <fullName evidence="2">(African queen) hypothetical protein</fullName>
    </submittedName>
</protein>
<dbReference type="Proteomes" id="UP000789524">
    <property type="component" value="Unassembled WGS sequence"/>
</dbReference>
<sequence length="209" mass="22409">MTANIFRCKGQNKQAYQPYVLYNKDYKPITLKHTNPQHSNIANNHAYKGVSVHNINGKIESMPASANSLFKMALCARRAGAVASSARACFKFAETCEFCNSDAAPEEVSSTEAAKESPVKKSPAKKVAEPESNGKEENGSGDAPEETPAENGDEDSNDAVENGDAVEEKKEAGVKRKSVATDNGDSEKTTPEKKSKVVEEAPPAEEEAA</sequence>
<keyword evidence="3" id="KW-1185">Reference proteome</keyword>
<evidence type="ECO:0000256" key="1">
    <source>
        <dbReference type="SAM" id="MobiDB-lite"/>
    </source>
</evidence>
<feature type="region of interest" description="Disordered" evidence="1">
    <location>
        <begin position="106"/>
        <end position="209"/>
    </location>
</feature>
<evidence type="ECO:0000313" key="3">
    <source>
        <dbReference type="Proteomes" id="UP000789524"/>
    </source>
</evidence>
<feature type="compositionally biased region" description="Acidic residues" evidence="1">
    <location>
        <begin position="143"/>
        <end position="158"/>
    </location>
</feature>
<dbReference type="EMBL" id="CAKASE010000048">
    <property type="protein sequence ID" value="CAG9562401.1"/>
    <property type="molecule type" value="Genomic_DNA"/>
</dbReference>